<gene>
    <name evidence="3" type="ORF">NPIL_173991</name>
    <name evidence="1" type="ORF">NPIL_292821</name>
    <name evidence="4" type="ORF">NPIL_600781</name>
    <name evidence="2" type="ORF">NPIL_81021</name>
</gene>
<organism evidence="1 5">
    <name type="scientific">Nephila pilipes</name>
    <name type="common">Giant wood spider</name>
    <name type="synonym">Nephila maculata</name>
    <dbReference type="NCBI Taxonomy" id="299642"/>
    <lineage>
        <taxon>Eukaryota</taxon>
        <taxon>Metazoa</taxon>
        <taxon>Ecdysozoa</taxon>
        <taxon>Arthropoda</taxon>
        <taxon>Chelicerata</taxon>
        <taxon>Arachnida</taxon>
        <taxon>Araneae</taxon>
        <taxon>Araneomorphae</taxon>
        <taxon>Entelegynae</taxon>
        <taxon>Araneoidea</taxon>
        <taxon>Nephilidae</taxon>
        <taxon>Nephila</taxon>
    </lineage>
</organism>
<evidence type="ECO:0000313" key="3">
    <source>
        <dbReference type="EMBL" id="GFT63899.1"/>
    </source>
</evidence>
<dbReference type="EMBL" id="BMAW01047633">
    <property type="protein sequence ID" value="GFS61962.1"/>
    <property type="molecule type" value="Genomic_DNA"/>
</dbReference>
<evidence type="ECO:0000313" key="4">
    <source>
        <dbReference type="EMBL" id="GFT88803.1"/>
    </source>
</evidence>
<evidence type="ECO:0000313" key="1">
    <source>
        <dbReference type="EMBL" id="GFS61962.1"/>
    </source>
</evidence>
<sequence length="87" mass="10821">MRLFRTLVQWIRRILTGRFLLRLQPTRLKRRLICPVRRRFNFWLVVEESRCNFKEFISGYNYCQNNRNIPESKDIVCHLILKVILRR</sequence>
<dbReference type="EMBL" id="BMAW01019541">
    <property type="protein sequence ID" value="GFT63899.1"/>
    <property type="molecule type" value="Genomic_DNA"/>
</dbReference>
<accession>A0A8X6MJJ6</accession>
<dbReference type="AlphaFoldDB" id="A0A8X6MJJ6"/>
<dbReference type="EMBL" id="BMAW01024646">
    <property type="protein sequence ID" value="GFT88803.1"/>
    <property type="molecule type" value="Genomic_DNA"/>
</dbReference>
<evidence type="ECO:0000313" key="5">
    <source>
        <dbReference type="Proteomes" id="UP000887013"/>
    </source>
</evidence>
<reference evidence="1" key="1">
    <citation type="submission" date="2020-08" db="EMBL/GenBank/DDBJ databases">
        <title>Multicomponent nature underlies the extraordinary mechanical properties of spider dragline silk.</title>
        <authorList>
            <person name="Kono N."/>
            <person name="Nakamura H."/>
            <person name="Mori M."/>
            <person name="Yoshida Y."/>
            <person name="Ohtoshi R."/>
            <person name="Malay A.D."/>
            <person name="Moran D.A.P."/>
            <person name="Tomita M."/>
            <person name="Numata K."/>
            <person name="Arakawa K."/>
        </authorList>
    </citation>
    <scope>NUCLEOTIDE SEQUENCE</scope>
</reference>
<name>A0A8X6MJJ6_NEPPI</name>
<dbReference type="Proteomes" id="UP000887013">
    <property type="component" value="Unassembled WGS sequence"/>
</dbReference>
<evidence type="ECO:0000313" key="2">
    <source>
        <dbReference type="EMBL" id="GFT36901.1"/>
    </source>
</evidence>
<protein>
    <submittedName>
        <fullName evidence="1">Uncharacterized protein</fullName>
    </submittedName>
</protein>
<keyword evidence="5" id="KW-1185">Reference proteome</keyword>
<proteinExistence type="predicted"/>
<comment type="caution">
    <text evidence="1">The sequence shown here is derived from an EMBL/GenBank/DDBJ whole genome shotgun (WGS) entry which is preliminary data.</text>
</comment>
<dbReference type="EMBL" id="BMAW01062680">
    <property type="protein sequence ID" value="GFT36901.1"/>
    <property type="molecule type" value="Genomic_DNA"/>
</dbReference>